<evidence type="ECO:0000256" key="2">
    <source>
        <dbReference type="ARBA" id="ARBA00022840"/>
    </source>
</evidence>
<dbReference type="Pfam" id="PF25601">
    <property type="entry name" value="AAA_lid_14"/>
    <property type="match status" value="1"/>
</dbReference>
<protein>
    <submittedName>
        <fullName evidence="4">AAA family ATPase</fullName>
    </submittedName>
</protein>
<dbReference type="AlphaFoldDB" id="A0AAJ2NTT4"/>
<dbReference type="PANTHER" id="PTHR32071">
    <property type="entry name" value="TRANSCRIPTIONAL REGULATORY PROTEIN"/>
    <property type="match status" value="1"/>
</dbReference>
<keyword evidence="1" id="KW-0547">Nucleotide-binding</keyword>
<dbReference type="InterPro" id="IPR027417">
    <property type="entry name" value="P-loop_NTPase"/>
</dbReference>
<feature type="non-terminal residue" evidence="4">
    <location>
        <position position="1"/>
    </location>
</feature>
<reference evidence="4" key="1">
    <citation type="submission" date="2023-10" db="EMBL/GenBank/DDBJ databases">
        <title>Screening of Alkalihalophilus pseudofirmusBZ-TG-HK211 and Its Alleviation of Salt Stress on Rapeseed Growth.</title>
        <authorList>
            <person name="Zhao B."/>
            <person name="Guo T."/>
        </authorList>
    </citation>
    <scope>NUCLEOTIDE SEQUENCE</scope>
    <source>
        <strain evidence="4">BZ-TG-HK211</strain>
    </source>
</reference>
<dbReference type="SUPFAM" id="SSF52540">
    <property type="entry name" value="P-loop containing nucleoside triphosphate hydrolases"/>
    <property type="match status" value="1"/>
</dbReference>
<dbReference type="Gene3D" id="1.10.8.60">
    <property type="match status" value="1"/>
</dbReference>
<dbReference type="GO" id="GO:0005524">
    <property type="term" value="F:ATP binding"/>
    <property type="evidence" value="ECO:0007669"/>
    <property type="project" value="UniProtKB-KW"/>
</dbReference>
<dbReference type="Proteomes" id="UP001285636">
    <property type="component" value="Unassembled WGS sequence"/>
</dbReference>
<dbReference type="EMBL" id="JAWJAY010001538">
    <property type="protein sequence ID" value="MDV2888486.1"/>
    <property type="molecule type" value="Genomic_DNA"/>
</dbReference>
<name>A0AAJ2NTT4_ALKPS</name>
<accession>A0AAJ2NTT4</accession>
<keyword evidence="2" id="KW-0067">ATP-binding</keyword>
<feature type="non-terminal residue" evidence="4">
    <location>
        <position position="77"/>
    </location>
</feature>
<dbReference type="PANTHER" id="PTHR32071:SF57">
    <property type="entry name" value="C4-DICARBOXYLATE TRANSPORT TRANSCRIPTIONAL REGULATORY PROTEIN DCTD"/>
    <property type="match status" value="1"/>
</dbReference>
<evidence type="ECO:0000256" key="1">
    <source>
        <dbReference type="ARBA" id="ARBA00022741"/>
    </source>
</evidence>
<proteinExistence type="predicted"/>
<evidence type="ECO:0000313" key="5">
    <source>
        <dbReference type="Proteomes" id="UP001285636"/>
    </source>
</evidence>
<feature type="domain" description="Sigma-54 factor interaction" evidence="3">
    <location>
        <begin position="1"/>
        <end position="71"/>
    </location>
</feature>
<evidence type="ECO:0000313" key="4">
    <source>
        <dbReference type="EMBL" id="MDV2888486.1"/>
    </source>
</evidence>
<dbReference type="GO" id="GO:0006355">
    <property type="term" value="P:regulation of DNA-templated transcription"/>
    <property type="evidence" value="ECO:0007669"/>
    <property type="project" value="InterPro"/>
</dbReference>
<dbReference type="InterPro" id="IPR058031">
    <property type="entry name" value="AAA_lid_NorR"/>
</dbReference>
<dbReference type="InterPro" id="IPR002078">
    <property type="entry name" value="Sigma_54_int"/>
</dbReference>
<gene>
    <name evidence="4" type="ORF">RYX45_25325</name>
</gene>
<sequence length="77" mass="9378">YRLNVVTLNIPPLRERREDIIELTHYFLNDFAQRYHRPIHEFLPEVLQEMIRYDWPGNIREVRNIAERLVVFATDGV</sequence>
<comment type="caution">
    <text evidence="4">The sequence shown here is derived from an EMBL/GenBank/DDBJ whole genome shotgun (WGS) entry which is preliminary data.</text>
</comment>
<organism evidence="4 5">
    <name type="scientific">Alkalihalophilus pseudofirmus</name>
    <name type="common">Bacillus pseudofirmus</name>
    <dbReference type="NCBI Taxonomy" id="79885"/>
    <lineage>
        <taxon>Bacteria</taxon>
        <taxon>Bacillati</taxon>
        <taxon>Bacillota</taxon>
        <taxon>Bacilli</taxon>
        <taxon>Bacillales</taxon>
        <taxon>Bacillaceae</taxon>
        <taxon>Alkalihalophilus</taxon>
    </lineage>
</organism>
<dbReference type="PROSITE" id="PS50045">
    <property type="entry name" value="SIGMA54_INTERACT_4"/>
    <property type="match status" value="1"/>
</dbReference>
<evidence type="ECO:0000259" key="3">
    <source>
        <dbReference type="PROSITE" id="PS50045"/>
    </source>
</evidence>